<dbReference type="GeneID" id="63685833"/>
<sequence length="133" mass="14836">MPTNYTPGYMHILIYSVNNHSGYVALALANTYATATYYYAYDSPDEPGRIMMLPLSLLQNGYQIFAMSRCSTRPTDLREMQVACDVVNNLPGDRSTWGPWDWCVALLRAMPREMVDIGALAAFALNTGLELQG</sequence>
<accession>M5FWD1</accession>
<dbReference type="AlphaFoldDB" id="M5FWD1"/>
<reference evidence="1 2" key="1">
    <citation type="journal article" date="2012" name="Science">
        <title>The Paleozoic origin of enzymatic lignin decomposition reconstructed from 31 fungal genomes.</title>
        <authorList>
            <person name="Floudas D."/>
            <person name="Binder M."/>
            <person name="Riley R."/>
            <person name="Barry K."/>
            <person name="Blanchette R.A."/>
            <person name="Henrissat B."/>
            <person name="Martinez A.T."/>
            <person name="Otillar R."/>
            <person name="Spatafora J.W."/>
            <person name="Yadav J.S."/>
            <person name="Aerts A."/>
            <person name="Benoit I."/>
            <person name="Boyd A."/>
            <person name="Carlson A."/>
            <person name="Copeland A."/>
            <person name="Coutinho P.M."/>
            <person name="de Vries R.P."/>
            <person name="Ferreira P."/>
            <person name="Findley K."/>
            <person name="Foster B."/>
            <person name="Gaskell J."/>
            <person name="Glotzer D."/>
            <person name="Gorecki P."/>
            <person name="Heitman J."/>
            <person name="Hesse C."/>
            <person name="Hori C."/>
            <person name="Igarashi K."/>
            <person name="Jurgens J.A."/>
            <person name="Kallen N."/>
            <person name="Kersten P."/>
            <person name="Kohler A."/>
            <person name="Kuees U."/>
            <person name="Kumar T.K.A."/>
            <person name="Kuo A."/>
            <person name="LaButti K."/>
            <person name="Larrondo L.F."/>
            <person name="Lindquist E."/>
            <person name="Ling A."/>
            <person name="Lombard V."/>
            <person name="Lucas S."/>
            <person name="Lundell T."/>
            <person name="Martin R."/>
            <person name="McLaughlin D.J."/>
            <person name="Morgenstern I."/>
            <person name="Morin E."/>
            <person name="Murat C."/>
            <person name="Nagy L.G."/>
            <person name="Nolan M."/>
            <person name="Ohm R.A."/>
            <person name="Patyshakuliyeva A."/>
            <person name="Rokas A."/>
            <person name="Ruiz-Duenas F.J."/>
            <person name="Sabat G."/>
            <person name="Salamov A."/>
            <person name="Samejima M."/>
            <person name="Schmutz J."/>
            <person name="Slot J.C."/>
            <person name="St John F."/>
            <person name="Stenlid J."/>
            <person name="Sun H."/>
            <person name="Sun S."/>
            <person name="Syed K."/>
            <person name="Tsang A."/>
            <person name="Wiebenga A."/>
            <person name="Young D."/>
            <person name="Pisabarro A."/>
            <person name="Eastwood D.C."/>
            <person name="Martin F."/>
            <person name="Cullen D."/>
            <person name="Grigoriev I.V."/>
            <person name="Hibbett D.S."/>
        </authorList>
    </citation>
    <scope>NUCLEOTIDE SEQUENCE [LARGE SCALE GENOMIC DNA]</scope>
    <source>
        <strain evidence="1 2">DJM-731 SS1</strain>
    </source>
</reference>
<dbReference type="EMBL" id="JH795876">
    <property type="protein sequence ID" value="EJT97686.1"/>
    <property type="molecule type" value="Genomic_DNA"/>
</dbReference>
<dbReference type="RefSeq" id="XP_040624584.1">
    <property type="nucleotide sequence ID" value="XM_040770771.1"/>
</dbReference>
<protein>
    <submittedName>
        <fullName evidence="1">Uncharacterized protein</fullName>
    </submittedName>
</protein>
<dbReference type="HOGENOM" id="CLU_1906668_0_0_1"/>
<evidence type="ECO:0000313" key="2">
    <source>
        <dbReference type="Proteomes" id="UP000030653"/>
    </source>
</evidence>
<evidence type="ECO:0000313" key="1">
    <source>
        <dbReference type="EMBL" id="EJT97686.1"/>
    </source>
</evidence>
<proteinExistence type="predicted"/>
<organism evidence="1 2">
    <name type="scientific">Dacryopinax primogenitus (strain DJM 731)</name>
    <name type="common">Brown rot fungus</name>
    <dbReference type="NCBI Taxonomy" id="1858805"/>
    <lineage>
        <taxon>Eukaryota</taxon>
        <taxon>Fungi</taxon>
        <taxon>Dikarya</taxon>
        <taxon>Basidiomycota</taxon>
        <taxon>Agaricomycotina</taxon>
        <taxon>Dacrymycetes</taxon>
        <taxon>Dacrymycetales</taxon>
        <taxon>Dacrymycetaceae</taxon>
        <taxon>Dacryopinax</taxon>
    </lineage>
</organism>
<name>M5FWD1_DACPD</name>
<gene>
    <name evidence="1" type="ORF">DACRYDRAFT_119347</name>
</gene>
<dbReference type="Proteomes" id="UP000030653">
    <property type="component" value="Unassembled WGS sequence"/>
</dbReference>
<keyword evidence="2" id="KW-1185">Reference proteome</keyword>